<dbReference type="PROSITE" id="PS51468">
    <property type="entry name" value="VIT"/>
    <property type="match status" value="1"/>
</dbReference>
<evidence type="ECO:0000259" key="4">
    <source>
        <dbReference type="PROSITE" id="PS50234"/>
    </source>
</evidence>
<dbReference type="SMART" id="SM00327">
    <property type="entry name" value="VWA"/>
    <property type="match status" value="1"/>
</dbReference>
<feature type="transmembrane region" description="Helical" evidence="2">
    <location>
        <begin position="770"/>
        <end position="794"/>
    </location>
</feature>
<dbReference type="Proteomes" id="UP000215027">
    <property type="component" value="Chromosome I"/>
</dbReference>
<feature type="region of interest" description="Disordered" evidence="1">
    <location>
        <begin position="734"/>
        <end position="762"/>
    </location>
</feature>
<dbReference type="AlphaFoldDB" id="A0A160T116"/>
<reference evidence="6" key="1">
    <citation type="submission" date="2016-01" db="EMBL/GenBank/DDBJ databases">
        <authorList>
            <person name="Mcilroy J.S."/>
            <person name="Karst M S."/>
            <person name="Albertsen M."/>
        </authorList>
    </citation>
    <scope>NUCLEOTIDE SEQUENCE</scope>
    <source>
        <strain evidence="6">Cfx-K</strain>
    </source>
</reference>
<evidence type="ECO:0000313" key="7">
    <source>
        <dbReference type="Proteomes" id="UP000215027"/>
    </source>
</evidence>
<keyword evidence="2" id="KW-0472">Membrane</keyword>
<name>A0A160T116_9CHLR</name>
<feature type="signal peptide" evidence="3">
    <location>
        <begin position="1"/>
        <end position="24"/>
    </location>
</feature>
<dbReference type="InterPro" id="IPR036465">
    <property type="entry name" value="vWFA_dom_sf"/>
</dbReference>
<feature type="compositionally biased region" description="Pro residues" evidence="1">
    <location>
        <begin position="746"/>
        <end position="755"/>
    </location>
</feature>
<accession>A0A160T116</accession>
<evidence type="ECO:0000256" key="3">
    <source>
        <dbReference type="SAM" id="SignalP"/>
    </source>
</evidence>
<dbReference type="Pfam" id="PF13519">
    <property type="entry name" value="VWA_2"/>
    <property type="match status" value="1"/>
</dbReference>
<keyword evidence="7" id="KW-1185">Reference proteome</keyword>
<protein>
    <recommendedName>
        <fullName evidence="8">VWA domain-containing protein</fullName>
    </recommendedName>
</protein>
<dbReference type="PROSITE" id="PS50234">
    <property type="entry name" value="VWFA"/>
    <property type="match status" value="1"/>
</dbReference>
<dbReference type="PANTHER" id="PTHR45737:SF6">
    <property type="entry name" value="VON WILLEBRAND FACTOR A DOMAIN-CONTAINING PROTEIN 5A"/>
    <property type="match status" value="1"/>
</dbReference>
<evidence type="ECO:0000313" key="6">
    <source>
        <dbReference type="EMBL" id="CUS03506.2"/>
    </source>
</evidence>
<evidence type="ECO:0000256" key="1">
    <source>
        <dbReference type="SAM" id="MobiDB-lite"/>
    </source>
</evidence>
<dbReference type="OrthoDB" id="9784383at2"/>
<keyword evidence="2" id="KW-0812">Transmembrane</keyword>
<dbReference type="PANTHER" id="PTHR45737">
    <property type="entry name" value="VON WILLEBRAND FACTOR A DOMAIN-CONTAINING PROTEIN 5A"/>
    <property type="match status" value="1"/>
</dbReference>
<dbReference type="EMBL" id="LN890655">
    <property type="protein sequence ID" value="CUS03506.2"/>
    <property type="molecule type" value="Genomic_DNA"/>
</dbReference>
<keyword evidence="3" id="KW-0732">Signal</keyword>
<organism evidence="6 7">
    <name type="scientific">Candidatus Promineifilum breve</name>
    <dbReference type="NCBI Taxonomy" id="1806508"/>
    <lineage>
        <taxon>Bacteria</taxon>
        <taxon>Bacillati</taxon>
        <taxon>Chloroflexota</taxon>
        <taxon>Ardenticatenia</taxon>
        <taxon>Candidatus Promineifilales</taxon>
        <taxon>Candidatus Promineifilaceae</taxon>
        <taxon>Candidatus Promineifilum</taxon>
    </lineage>
</organism>
<keyword evidence="2" id="KW-1133">Transmembrane helix</keyword>
<dbReference type="KEGG" id="pbf:CFX0092_A1628"/>
<feature type="domain" description="VIT" evidence="5">
    <location>
        <begin position="46"/>
        <end position="174"/>
    </location>
</feature>
<dbReference type="Pfam" id="PF08487">
    <property type="entry name" value="VIT"/>
    <property type="match status" value="1"/>
</dbReference>
<dbReference type="SUPFAM" id="SSF53300">
    <property type="entry name" value="vWA-like"/>
    <property type="match status" value="1"/>
</dbReference>
<gene>
    <name evidence="6" type="ORF">CFX0092_A1628</name>
</gene>
<feature type="chain" id="PRO_5008240517" description="VWA domain-containing protein" evidence="3">
    <location>
        <begin position="25"/>
        <end position="799"/>
    </location>
</feature>
<evidence type="ECO:0000256" key="2">
    <source>
        <dbReference type="SAM" id="Phobius"/>
    </source>
</evidence>
<dbReference type="InterPro" id="IPR013694">
    <property type="entry name" value="VIT"/>
</dbReference>
<dbReference type="RefSeq" id="WP_095042991.1">
    <property type="nucleotide sequence ID" value="NZ_LN890655.1"/>
</dbReference>
<evidence type="ECO:0008006" key="8">
    <source>
        <dbReference type="Google" id="ProtNLM"/>
    </source>
</evidence>
<sequence length="799" mass="84431">MKTSTMLAVLLVALFALGIPAARAQGRITPEPVIPPPIDEPLPPICIDGCPPPIWNMAGLEIPYQRVNVTIENQVAVTHVEQLFRNPTGQLLEGTYFFPLPPGAAVSQLTMWVDGVPIEAKILPAAEARGIYDAIVRQMRDPALLEYVGSDAIQANVFPIPPGGERRVEIEYTHLLTADNGAFRYVYPQSAGLYTDTPLDEQSIRVELQSAEAIRTLYSPSHAVAIDRASDFSAVVGYEAANVAPTDDFELFYTVSPEAIGLTLLSYKEPNEDGFFLLLVAPGLETSEVVAKDVIIVLDTSGSMEGEKMAQAQAAAAYVIEHLNPDDRFALVSFSTGVSLYEPTLLPAGAPGDYHQYIDSLTAVGGTNISGALLEAANLVGERPTTILFLTDGLATEGITDTPLLLQTVGAALRPDFRAANARVFAFGVGDDVDTTLLDTLAAEQRGTTTYVRPGQAVDEAVSGLYAKIGSPVLTDLVLDLGGIRADQVYPATLPDLFAGSQLVVAGRYRDGGPTTITLSGNANGRPQTFTYADQTFRDEGGEPFIPRLWATRAIGHLMQQIRLNGENAELVQSIVNLSTRYGVITPYTSFLIEEDDIDAQTSNGVPLMDASQALAAPAAVSGAEAVERAAAESALAVAEAPAPMATMVATDAGGQAIAQAAVQTASRRTFFLRDGVWVDSAHDPATAPRVIAFASDAYFALLSARPELGEALALGEEMIVVVDGEALRITAEGDDAPTTAQATPAPYPVTPPETTPVDEATPAGQGMTAFGVGVPGCASALLLPLLVMAGWGLSRRKR</sequence>
<feature type="domain" description="VWFA" evidence="4">
    <location>
        <begin position="293"/>
        <end position="469"/>
    </location>
</feature>
<evidence type="ECO:0000259" key="5">
    <source>
        <dbReference type="PROSITE" id="PS51468"/>
    </source>
</evidence>
<dbReference type="SMART" id="SM00609">
    <property type="entry name" value="VIT"/>
    <property type="match status" value="1"/>
</dbReference>
<dbReference type="InterPro" id="IPR002035">
    <property type="entry name" value="VWF_A"/>
</dbReference>
<proteinExistence type="predicted"/>
<dbReference type="Gene3D" id="3.40.50.410">
    <property type="entry name" value="von Willebrand factor, type A domain"/>
    <property type="match status" value="1"/>
</dbReference>